<protein>
    <submittedName>
        <fullName evidence="7">NCS1 family nucleobase:cation symporter-1</fullName>
    </submittedName>
</protein>
<feature type="transmembrane region" description="Helical" evidence="6">
    <location>
        <begin position="377"/>
        <end position="402"/>
    </location>
</feature>
<comment type="caution">
    <text evidence="7">The sequence shown here is derived from an EMBL/GenBank/DDBJ whole genome shotgun (WGS) entry which is preliminary data.</text>
</comment>
<dbReference type="Gene3D" id="1.10.4160.10">
    <property type="entry name" value="Hydantoin permease"/>
    <property type="match status" value="1"/>
</dbReference>
<sequence>MPPSSQISHVPLPDGFDPDLANADLLPVPPEKRDWSWINMATVWMGMVHNIVVYEAASGLMALGFSAWQSLGVVAVAYGVLFLAMWFNARPGTKYGIPFCVLIRSSFGPTGAQLPVLLRGFCAVFWFSVQSYAAAQAVDAIMSTLSATWAGWTIAFLGMQIKTWLAMAIVWALHGWITSHGVHRIRNFELIAGPLVILAGLAATIWALRVGHGLGPLFSQPSKLHGAAFWNAFALGVTGMIGMWATFAVNIPDLSRFVRTQRDQVVGQAIGLPLTALIFTPMGIITTSATILMFGRPIWNPVELLLALNHPVITVLGGATIVLATLSVNVVANIMPAAYDLINLAPRRLDFTKAGRLVLALGVLFVPWLWFDKADGIYRILTIISSLLGPVTGVMLADYYVVRRQNIAVDDLYRRAGRYAGERGWGHGGVTALLIGGAVAASGFVIPALAPVSALSWFVGVAVGGGVYIAIALRKHQFLPNTVSDHFHIE</sequence>
<evidence type="ECO:0000256" key="5">
    <source>
        <dbReference type="ARBA" id="ARBA00023136"/>
    </source>
</evidence>
<proteinExistence type="inferred from homology"/>
<dbReference type="Proteomes" id="UP000664771">
    <property type="component" value="Unassembled WGS sequence"/>
</dbReference>
<dbReference type="EMBL" id="JAFVMF010000037">
    <property type="protein sequence ID" value="MBO1361947.1"/>
    <property type="molecule type" value="Genomic_DNA"/>
</dbReference>
<feature type="transmembrane region" description="Helical" evidence="6">
    <location>
        <begin position="110"/>
        <end position="129"/>
    </location>
</feature>
<dbReference type="RefSeq" id="WP_207883995.1">
    <property type="nucleotide sequence ID" value="NZ_JAFVMF010000037.1"/>
</dbReference>
<comment type="subcellular location">
    <subcellularLocation>
        <location evidence="1">Membrane</location>
        <topology evidence="1">Multi-pass membrane protein</topology>
    </subcellularLocation>
</comment>
<feature type="transmembrane region" description="Helical" evidence="6">
    <location>
        <begin position="228"/>
        <end position="249"/>
    </location>
</feature>
<evidence type="ECO:0000313" key="8">
    <source>
        <dbReference type="Proteomes" id="UP000664771"/>
    </source>
</evidence>
<evidence type="ECO:0000313" key="7">
    <source>
        <dbReference type="EMBL" id="MBO1361947.1"/>
    </source>
</evidence>
<evidence type="ECO:0000256" key="1">
    <source>
        <dbReference type="ARBA" id="ARBA00004141"/>
    </source>
</evidence>
<reference evidence="7 8" key="1">
    <citation type="submission" date="2021-03" db="EMBL/GenBank/DDBJ databases">
        <title>The complete genome sequence of Acetobacter sacchari TBRC 11175.</title>
        <authorList>
            <person name="Charoenyingcharoen P."/>
            <person name="Yukphan P."/>
        </authorList>
    </citation>
    <scope>NUCLEOTIDE SEQUENCE [LARGE SCALE GENOMIC DNA]</scope>
    <source>
        <strain evidence="7 8">TBRC 11175</strain>
    </source>
</reference>
<evidence type="ECO:0000256" key="2">
    <source>
        <dbReference type="ARBA" id="ARBA00008974"/>
    </source>
</evidence>
<dbReference type="Pfam" id="PF02133">
    <property type="entry name" value="Transp_cyt_pur"/>
    <property type="match status" value="1"/>
</dbReference>
<dbReference type="PANTHER" id="PTHR30618:SF0">
    <property type="entry name" value="PURINE-URACIL PERMEASE NCS1"/>
    <property type="match status" value="1"/>
</dbReference>
<evidence type="ECO:0000256" key="3">
    <source>
        <dbReference type="ARBA" id="ARBA00022692"/>
    </source>
</evidence>
<keyword evidence="5 6" id="KW-0472">Membrane</keyword>
<accession>A0ABS3M1D6</accession>
<feature type="transmembrane region" description="Helical" evidence="6">
    <location>
        <begin position="188"/>
        <end position="208"/>
    </location>
</feature>
<keyword evidence="4 6" id="KW-1133">Transmembrane helix</keyword>
<dbReference type="InterPro" id="IPR001248">
    <property type="entry name" value="Pur-cyt_permease"/>
</dbReference>
<feature type="transmembrane region" description="Helical" evidence="6">
    <location>
        <begin position="270"/>
        <end position="295"/>
    </location>
</feature>
<gene>
    <name evidence="7" type="ORF">J2D73_19370</name>
</gene>
<evidence type="ECO:0000256" key="6">
    <source>
        <dbReference type="SAM" id="Phobius"/>
    </source>
</evidence>
<feature type="transmembrane region" description="Helical" evidence="6">
    <location>
        <begin position="423"/>
        <end position="449"/>
    </location>
</feature>
<dbReference type="PANTHER" id="PTHR30618">
    <property type="entry name" value="NCS1 FAMILY PURINE/PYRIMIDINE TRANSPORTER"/>
    <property type="match status" value="1"/>
</dbReference>
<feature type="transmembrane region" description="Helical" evidence="6">
    <location>
        <begin position="354"/>
        <end position="371"/>
    </location>
</feature>
<feature type="transmembrane region" description="Helical" evidence="6">
    <location>
        <begin position="455"/>
        <end position="473"/>
    </location>
</feature>
<keyword evidence="8" id="KW-1185">Reference proteome</keyword>
<keyword evidence="3 6" id="KW-0812">Transmembrane</keyword>
<name>A0ABS3M1D6_9PROT</name>
<dbReference type="InterPro" id="IPR045225">
    <property type="entry name" value="Uracil/uridine/allantoin_perm"/>
</dbReference>
<dbReference type="CDD" id="cd11485">
    <property type="entry name" value="SLC-NCS1sbd_YbbW-like"/>
    <property type="match status" value="1"/>
</dbReference>
<comment type="similarity">
    <text evidence="2">Belongs to the purine-cytosine permease (2.A.39) family.</text>
</comment>
<feature type="transmembrane region" description="Helical" evidence="6">
    <location>
        <begin position="71"/>
        <end position="89"/>
    </location>
</feature>
<organism evidence="7 8">
    <name type="scientific">Acetobacter sacchari</name>
    <dbReference type="NCBI Taxonomy" id="2661687"/>
    <lineage>
        <taxon>Bacteria</taxon>
        <taxon>Pseudomonadati</taxon>
        <taxon>Pseudomonadota</taxon>
        <taxon>Alphaproteobacteria</taxon>
        <taxon>Acetobacterales</taxon>
        <taxon>Acetobacteraceae</taxon>
        <taxon>Acetobacter</taxon>
    </lineage>
</organism>
<feature type="transmembrane region" description="Helical" evidence="6">
    <location>
        <begin position="149"/>
        <end position="176"/>
    </location>
</feature>
<evidence type="ECO:0000256" key="4">
    <source>
        <dbReference type="ARBA" id="ARBA00022989"/>
    </source>
</evidence>
<feature type="transmembrane region" description="Helical" evidence="6">
    <location>
        <begin position="315"/>
        <end position="342"/>
    </location>
</feature>